<gene>
    <name evidence="2" type="ORF">JGI23_00483</name>
</gene>
<name>A0A0N7MWE8_9BACT</name>
<sequence length="126" mass="14757">MPKVDVKKIIQELIVPELQDIKSSISELRTEIKRLDEKVDIEMKRIETKLTSSNNEIRSEIGVLRAELESFKNETNTKFDSLRKELESFKNEFRTEIKRLDEKIDIAIQIRERLAALETKVASLIK</sequence>
<dbReference type="RefSeq" id="WP_092347923.1">
    <property type="nucleotide sequence ID" value="NZ_CZVW01000004.1"/>
</dbReference>
<reference evidence="3" key="1">
    <citation type="submission" date="2015-11" db="EMBL/GenBank/DDBJ databases">
        <authorList>
            <person name="Varghese N."/>
        </authorList>
    </citation>
    <scope>NUCLEOTIDE SEQUENCE [LARGE SCALE GENOMIC DNA]</scope>
    <source>
        <strain evidence="3">JGI-23</strain>
    </source>
</reference>
<dbReference type="AlphaFoldDB" id="A0A0N7MWE8"/>
<dbReference type="EMBL" id="CZVW01000004">
    <property type="protein sequence ID" value="CUS98443.1"/>
    <property type="molecule type" value="Genomic_DNA"/>
</dbReference>
<evidence type="ECO:0000256" key="1">
    <source>
        <dbReference type="SAM" id="Coils"/>
    </source>
</evidence>
<keyword evidence="1" id="KW-0175">Coiled coil</keyword>
<proteinExistence type="predicted"/>
<dbReference type="Gene3D" id="1.20.58.130">
    <property type="match status" value="1"/>
</dbReference>
<feature type="coiled-coil region" evidence="1">
    <location>
        <begin position="18"/>
        <end position="103"/>
    </location>
</feature>
<dbReference type="OrthoDB" id="10003762at2"/>
<organism evidence="2 3">
    <name type="scientific">Candidatus Chryseopegocella kryptomonas</name>
    <dbReference type="NCBI Taxonomy" id="1633643"/>
    <lineage>
        <taxon>Bacteria</taxon>
        <taxon>Pseudomonadati</taxon>
        <taxon>Candidatus Kryptoniota</taxon>
        <taxon>Candidatus Chryseopegocella</taxon>
    </lineage>
</organism>
<keyword evidence="3" id="KW-1185">Reference proteome</keyword>
<dbReference type="SUPFAM" id="SSF58113">
    <property type="entry name" value="Apolipoprotein A-I"/>
    <property type="match status" value="1"/>
</dbReference>
<protein>
    <submittedName>
        <fullName evidence="2">Uncharacterized protein</fullName>
    </submittedName>
</protein>
<evidence type="ECO:0000313" key="2">
    <source>
        <dbReference type="EMBL" id="CUS98443.1"/>
    </source>
</evidence>
<evidence type="ECO:0000313" key="3">
    <source>
        <dbReference type="Proteomes" id="UP000199197"/>
    </source>
</evidence>
<accession>A0A0N7MWE8</accession>
<dbReference type="Proteomes" id="UP000199197">
    <property type="component" value="Unassembled WGS sequence"/>
</dbReference>